<dbReference type="InterPro" id="IPR012349">
    <property type="entry name" value="Split_barrel_FMN-bd"/>
</dbReference>
<dbReference type="InterPro" id="IPR007386">
    <property type="entry name" value="DUF447_N"/>
</dbReference>
<evidence type="ECO:0000259" key="3">
    <source>
        <dbReference type="Pfam" id="PF20766"/>
    </source>
</evidence>
<dbReference type="Pfam" id="PF04289">
    <property type="entry name" value="DUF447_N"/>
    <property type="match status" value="1"/>
</dbReference>
<comment type="caution">
    <text evidence="4">The sequence shown here is derived from an EMBL/GenBank/DDBJ whole genome shotgun (WGS) entry which is preliminary data.</text>
</comment>
<sequence>MPELIYETVVTTRDAAGRVHIAPMGVRYLGDEVVLMPFRPSQTLANIEAGGCAVLNLLTEVRVFAGCVTGRRDWPTLPLDDGSPGVPPFPGVRLAAALGHAALRLVHHDQGAERPVLRLARVHEATHAPFAGLNRAQAAVIEGAVLVSRLHLLPADKVERELAYLQIAIDKTAGPAELEAWGWLLQAVAAHAARSAAGPAAGPAEPPASGVSWGRPGR</sequence>
<evidence type="ECO:0000313" key="5">
    <source>
        <dbReference type="Proteomes" id="UP000037660"/>
    </source>
</evidence>
<gene>
    <name evidence="4" type="ORF">ISF6_3663</name>
</gene>
<dbReference type="AlphaFoldDB" id="A0A0K8P4W7"/>
<dbReference type="InterPro" id="IPR049288">
    <property type="entry name" value="DUF447_C"/>
</dbReference>
<evidence type="ECO:0000256" key="1">
    <source>
        <dbReference type="SAM" id="MobiDB-lite"/>
    </source>
</evidence>
<name>A0A0K8P4W7_PISS1</name>
<dbReference type="Gene3D" id="1.20.58.290">
    <property type="entry name" value="Hypothetical membrane protein ta0354_69_121"/>
    <property type="match status" value="1"/>
</dbReference>
<dbReference type="Proteomes" id="UP000037660">
    <property type="component" value="Unassembled WGS sequence"/>
</dbReference>
<feature type="compositionally biased region" description="Low complexity" evidence="1">
    <location>
        <begin position="197"/>
        <end position="212"/>
    </location>
</feature>
<dbReference type="STRING" id="1547922.ISF6_3663"/>
<reference evidence="4 5" key="2">
    <citation type="journal article" date="2016" name="Science">
        <title>A bacterium that degrades and assimilates poly(ethylene terephthalate).</title>
        <authorList>
            <person name="Yoshida S."/>
            <person name="Hiraga K."/>
            <person name="Takehana T."/>
            <person name="Taniguchi I."/>
            <person name="Yamaji H."/>
            <person name="Maeda Y."/>
            <person name="Toyohara K."/>
            <person name="Miyamoto K."/>
            <person name="Kimura Y."/>
            <person name="Oda K."/>
        </authorList>
    </citation>
    <scope>NUCLEOTIDE SEQUENCE [LARGE SCALE GENOMIC DNA]</scope>
    <source>
        <strain evidence="5">NBRC 110686 / TISTR 2288 / 201-F6</strain>
    </source>
</reference>
<protein>
    <submittedName>
        <fullName evidence="4">DUF447 family protein</fullName>
    </submittedName>
</protein>
<dbReference type="OrthoDB" id="2112021at2"/>
<dbReference type="EMBL" id="BBYR01000056">
    <property type="protein sequence ID" value="GAP37718.1"/>
    <property type="molecule type" value="Genomic_DNA"/>
</dbReference>
<dbReference type="SUPFAM" id="SSF50475">
    <property type="entry name" value="FMN-binding split barrel"/>
    <property type="match status" value="1"/>
</dbReference>
<evidence type="ECO:0000313" key="4">
    <source>
        <dbReference type="EMBL" id="GAP37718.1"/>
    </source>
</evidence>
<dbReference type="RefSeq" id="WP_054021637.1">
    <property type="nucleotide sequence ID" value="NZ_BBYR01000056.1"/>
</dbReference>
<feature type="region of interest" description="Disordered" evidence="1">
    <location>
        <begin position="197"/>
        <end position="218"/>
    </location>
</feature>
<organism evidence="4 5">
    <name type="scientific">Piscinibacter sakaiensis</name>
    <name type="common">Ideonella sakaiensis</name>
    <dbReference type="NCBI Taxonomy" id="1547922"/>
    <lineage>
        <taxon>Bacteria</taxon>
        <taxon>Pseudomonadati</taxon>
        <taxon>Pseudomonadota</taxon>
        <taxon>Betaproteobacteria</taxon>
        <taxon>Burkholderiales</taxon>
        <taxon>Sphaerotilaceae</taxon>
        <taxon>Piscinibacter</taxon>
    </lineage>
</organism>
<accession>A0A0K8P4W7</accession>
<feature type="domain" description="DUF447" evidence="2">
    <location>
        <begin position="6"/>
        <end position="127"/>
    </location>
</feature>
<proteinExistence type="predicted"/>
<dbReference type="Pfam" id="PF20766">
    <property type="entry name" value="DUF447_C"/>
    <property type="match status" value="1"/>
</dbReference>
<feature type="domain" description="DUF447" evidence="3">
    <location>
        <begin position="134"/>
        <end position="185"/>
    </location>
</feature>
<dbReference type="Gene3D" id="2.30.110.10">
    <property type="entry name" value="Electron Transport, Fmn-binding Protein, Chain A"/>
    <property type="match status" value="1"/>
</dbReference>
<keyword evidence="5" id="KW-1185">Reference proteome</keyword>
<evidence type="ECO:0000259" key="2">
    <source>
        <dbReference type="Pfam" id="PF04289"/>
    </source>
</evidence>
<reference evidence="5" key="1">
    <citation type="submission" date="2015-07" db="EMBL/GenBank/DDBJ databases">
        <title>Discovery of a poly(ethylene terephthalate assimilation.</title>
        <authorList>
            <person name="Yoshida S."/>
            <person name="Hiraga K."/>
            <person name="Takehana T."/>
            <person name="Taniguchi I."/>
            <person name="Yamaji H."/>
            <person name="Maeda Y."/>
            <person name="Toyohara K."/>
            <person name="Miyamoto K."/>
            <person name="Kimura Y."/>
            <person name="Oda K."/>
        </authorList>
    </citation>
    <scope>NUCLEOTIDE SEQUENCE [LARGE SCALE GENOMIC DNA]</scope>
    <source>
        <strain evidence="5">NBRC 110686 / TISTR 2288 / 201-F6</strain>
    </source>
</reference>